<dbReference type="Gene3D" id="1.10.30.50">
    <property type="match status" value="1"/>
</dbReference>
<reference evidence="1 2" key="1">
    <citation type="submission" date="2017-09" db="EMBL/GenBank/DDBJ databases">
        <title>Reassesment of A. cryaerophilus.</title>
        <authorList>
            <person name="Perez-Cataluna A."/>
            <person name="Collado L."/>
            <person name="Salgado O."/>
            <person name="Lefinanco V."/>
            <person name="Figueras M.J."/>
        </authorList>
    </citation>
    <scope>NUCLEOTIDE SEQUENCE [LARGE SCALE GENOMIC DNA]</scope>
    <source>
        <strain evidence="1 2">LMG 10210</strain>
    </source>
</reference>
<dbReference type="AlphaFoldDB" id="A0A2S9T4C1"/>
<dbReference type="EMBL" id="NXGE01000007">
    <property type="protein sequence ID" value="PRM93680.1"/>
    <property type="molecule type" value="Genomic_DNA"/>
</dbReference>
<name>A0A2S9T4C1_9BACT</name>
<accession>A0A2S9T4C1</accession>
<gene>
    <name evidence="1" type="ORF">CJ673_09405</name>
</gene>
<organism evidence="1 2">
    <name type="scientific">Aliarcobacter cryaerophilus</name>
    <dbReference type="NCBI Taxonomy" id="28198"/>
    <lineage>
        <taxon>Bacteria</taxon>
        <taxon>Pseudomonadati</taxon>
        <taxon>Campylobacterota</taxon>
        <taxon>Epsilonproteobacteria</taxon>
        <taxon>Campylobacterales</taxon>
        <taxon>Arcobacteraceae</taxon>
        <taxon>Aliarcobacter</taxon>
    </lineage>
</organism>
<sequence length="294" mass="33921">MKKLPLPNYDDTTIITNLANNHKLNRTSYPHLLNNLALIKSQYQHYIDNNGNALNINKQTIPDNLKNALSKNFDSEPQDLNHLTELRDSSPDSCPMCGSDHAGTLDHVFPREDYPEWTVFSWNLVPACGCNSKRQRILIGTRLLNERILHPYFDRELGNRNISCIITPISGYRITNVTIDCIATGTNLDAIRFHIEKVVKISGIENWLNKQWIKIYQKPRTIINTLPKNNTLENMNQLNDILEDFLEILDERHGTPNNWNSVLIHGILQDQNAKQFIVQRHNDIVNRIIDPEDN</sequence>
<comment type="caution">
    <text evidence="1">The sequence shown here is derived from an EMBL/GenBank/DDBJ whole genome shotgun (WGS) entry which is preliminary data.</text>
</comment>
<proteinExistence type="predicted"/>
<protein>
    <recommendedName>
        <fullName evidence="3">HNH endonuclease</fullName>
    </recommendedName>
</protein>
<dbReference type="RefSeq" id="WP_105915932.1">
    <property type="nucleotide sequence ID" value="NZ_NXGE01000007.1"/>
</dbReference>
<dbReference type="Proteomes" id="UP000238281">
    <property type="component" value="Unassembled WGS sequence"/>
</dbReference>
<evidence type="ECO:0008006" key="3">
    <source>
        <dbReference type="Google" id="ProtNLM"/>
    </source>
</evidence>
<evidence type="ECO:0000313" key="2">
    <source>
        <dbReference type="Proteomes" id="UP000238281"/>
    </source>
</evidence>
<evidence type="ECO:0000313" key="1">
    <source>
        <dbReference type="EMBL" id="PRM93680.1"/>
    </source>
</evidence>